<name>A0A0A8K6E9_9HYPH</name>
<dbReference type="KEGG" id="mcg:GL4_2908"/>
<accession>A0A0A8K6E9</accession>
<dbReference type="RefSeq" id="WP_045368436.1">
    <property type="nucleotide sequence ID" value="NZ_AP014648.1"/>
</dbReference>
<dbReference type="EMBL" id="AP014648">
    <property type="protein sequence ID" value="BAQ18341.1"/>
    <property type="molecule type" value="Genomic_DNA"/>
</dbReference>
<protein>
    <recommendedName>
        <fullName evidence="4">GcrA cell cycle regulator</fullName>
    </recommendedName>
</protein>
<reference evidence="2 3" key="1">
    <citation type="submission" date="2014-09" db="EMBL/GenBank/DDBJ databases">
        <title>Genome sequencing of Methyloceanibacter caenitepidi Gela4.</title>
        <authorList>
            <person name="Takeuchi M."/>
            <person name="Susumu S."/>
            <person name="Kamagata Y."/>
            <person name="Oshima K."/>
            <person name="Hattori M."/>
            <person name="Iwasaki W."/>
        </authorList>
    </citation>
    <scope>NUCLEOTIDE SEQUENCE [LARGE SCALE GENOMIC DNA]</scope>
    <source>
        <strain evidence="2 3">Gela4</strain>
    </source>
</reference>
<dbReference type="HOGENOM" id="CLU_096417_1_0_5"/>
<evidence type="ECO:0000256" key="1">
    <source>
        <dbReference type="SAM" id="MobiDB-lite"/>
    </source>
</evidence>
<feature type="compositionally biased region" description="Polar residues" evidence="1">
    <location>
        <begin position="53"/>
        <end position="70"/>
    </location>
</feature>
<evidence type="ECO:0008006" key="4">
    <source>
        <dbReference type="Google" id="ProtNLM"/>
    </source>
</evidence>
<dbReference type="Pfam" id="PF07750">
    <property type="entry name" value="GcrA"/>
    <property type="match status" value="1"/>
</dbReference>
<dbReference type="STRING" id="1384459.GL4_2908"/>
<dbReference type="Proteomes" id="UP000031643">
    <property type="component" value="Chromosome"/>
</dbReference>
<dbReference type="InterPro" id="IPR011681">
    <property type="entry name" value="GcrA"/>
</dbReference>
<organism evidence="2 3">
    <name type="scientific">Methyloceanibacter caenitepidi</name>
    <dbReference type="NCBI Taxonomy" id="1384459"/>
    <lineage>
        <taxon>Bacteria</taxon>
        <taxon>Pseudomonadati</taxon>
        <taxon>Pseudomonadota</taxon>
        <taxon>Alphaproteobacteria</taxon>
        <taxon>Hyphomicrobiales</taxon>
        <taxon>Hyphomicrobiaceae</taxon>
        <taxon>Methyloceanibacter</taxon>
    </lineage>
</organism>
<dbReference type="AlphaFoldDB" id="A0A0A8K6E9"/>
<feature type="region of interest" description="Disordered" evidence="1">
    <location>
        <begin position="49"/>
        <end position="93"/>
    </location>
</feature>
<sequence length="166" mass="18241">MRGTPWTDDQVATLIRLRKAGLSNSKIGDAVGKTRDSVNTKIRLLGLPKRTPKTTQKQHASLVAKQSVSASPARKARPESSGALPVVAEPPRHPETMARVPFMETKPGQCRFPLWGRDETTGDCCGNKAMAGRPYCEAHHRMTRVPVPKRRKGAADKFNFGQFQPA</sequence>
<evidence type="ECO:0000313" key="2">
    <source>
        <dbReference type="EMBL" id="BAQ18341.1"/>
    </source>
</evidence>
<evidence type="ECO:0000313" key="3">
    <source>
        <dbReference type="Proteomes" id="UP000031643"/>
    </source>
</evidence>
<keyword evidence="3" id="KW-1185">Reference proteome</keyword>
<proteinExistence type="predicted"/>
<dbReference type="OrthoDB" id="9798071at2"/>
<gene>
    <name evidence="2" type="ORF">GL4_2908</name>
</gene>